<dbReference type="PROSITE" id="PS51900">
    <property type="entry name" value="CB"/>
    <property type="match status" value="1"/>
</dbReference>
<dbReference type="InterPro" id="IPR010998">
    <property type="entry name" value="Integrase_recombinase_N"/>
</dbReference>
<dbReference type="InterPro" id="IPR050090">
    <property type="entry name" value="Tyrosine_recombinase_XerCD"/>
</dbReference>
<evidence type="ECO:0000259" key="7">
    <source>
        <dbReference type="PROSITE" id="PS51900"/>
    </source>
</evidence>
<accession>A0ABT7YHC6</accession>
<dbReference type="InterPro" id="IPR002104">
    <property type="entry name" value="Integrase_catalytic"/>
</dbReference>
<dbReference type="Pfam" id="PF00589">
    <property type="entry name" value="Phage_integrase"/>
    <property type="match status" value="1"/>
</dbReference>
<protein>
    <submittedName>
        <fullName evidence="8">Site-specific integrase</fullName>
    </submittedName>
</protein>
<proteinExistence type="inferred from homology"/>
<evidence type="ECO:0000256" key="2">
    <source>
        <dbReference type="ARBA" id="ARBA00022908"/>
    </source>
</evidence>
<dbReference type="InterPro" id="IPR035386">
    <property type="entry name" value="Arm-DNA-bind_5"/>
</dbReference>
<evidence type="ECO:0000313" key="9">
    <source>
        <dbReference type="Proteomes" id="UP001171916"/>
    </source>
</evidence>
<name>A0ABT7YHC6_9BACT</name>
<feature type="domain" description="Tyr recombinase" evidence="6">
    <location>
        <begin position="235"/>
        <end position="422"/>
    </location>
</feature>
<evidence type="ECO:0000313" key="8">
    <source>
        <dbReference type="EMBL" id="MDN3205929.1"/>
    </source>
</evidence>
<sequence>MAKLTIRFEIRKDKINKDGYAPISCMLSIAQQRKRVTTSLRVPPINWDTENQEAVYVKIGKNSNQSFLMKSDVSRTNSLIDSIRSKFIFIEDSFKHSGKNYSVEDVFAEYNKSKLGTGIKAQKVEASKSSVVVFIDEYIERNKAIRAKRSLGVYSQLQRHLERFQHHSGKKVTFDCIRLSFFEEFQSYLIEETEINNITIAKQLSTLKTVLGYARRDGVQMDQSYRDFKIKKQKLEVITLTEGEYQSIKNVDLNGVSRHEKARDIFIFLCATSMRYSDYAQFRREHIKGQTIQLTMKKGSKPWGIPLNSDSISILEKYKELEKPLPSISNQKLSKYIKEVCQIAGIDTPIEIVRFRGSEPIKTVHPKYKLISAHTGRKTFCTLSLERGASVEMVMEWSGHESYSSFKRYVNLSKRHSISQMGKIWGEATVMKAS</sequence>
<dbReference type="SUPFAM" id="SSF56349">
    <property type="entry name" value="DNA breaking-rejoining enzymes"/>
    <property type="match status" value="1"/>
</dbReference>
<evidence type="ECO:0000259" key="6">
    <source>
        <dbReference type="PROSITE" id="PS51898"/>
    </source>
</evidence>
<dbReference type="PANTHER" id="PTHR30349:SF64">
    <property type="entry name" value="PROPHAGE INTEGRASE INTD-RELATED"/>
    <property type="match status" value="1"/>
</dbReference>
<dbReference type="RefSeq" id="WP_290002994.1">
    <property type="nucleotide sequence ID" value="NZ_JAUEPH010000010.1"/>
</dbReference>
<dbReference type="InterPro" id="IPR025269">
    <property type="entry name" value="SAM-like_dom"/>
</dbReference>
<dbReference type="Pfam" id="PF13102">
    <property type="entry name" value="Phage_int_SAM_5"/>
    <property type="match status" value="1"/>
</dbReference>
<keyword evidence="4" id="KW-0233">DNA recombination</keyword>
<dbReference type="EMBL" id="JAUEPH010000010">
    <property type="protein sequence ID" value="MDN3205929.1"/>
    <property type="molecule type" value="Genomic_DNA"/>
</dbReference>
<keyword evidence="9" id="KW-1185">Reference proteome</keyword>
<reference evidence="8" key="1">
    <citation type="submission" date="2023-06" db="EMBL/GenBank/DDBJ databases">
        <title>Robiginitalea aurantiacus sp. nov. and Algoriphagus sediminis sp. nov., isolated from coastal sediment.</title>
        <authorList>
            <person name="Zhou Z.Y."/>
            <person name="An J."/>
            <person name="Jia Y.W."/>
            <person name="Du Z.J."/>
        </authorList>
    </citation>
    <scope>NUCLEOTIDE SEQUENCE</scope>
    <source>
        <strain evidence="8">C2-7</strain>
    </source>
</reference>
<keyword evidence="3 5" id="KW-0238">DNA-binding</keyword>
<dbReference type="InterPro" id="IPR013762">
    <property type="entry name" value="Integrase-like_cat_sf"/>
</dbReference>
<dbReference type="PANTHER" id="PTHR30349">
    <property type="entry name" value="PHAGE INTEGRASE-RELATED"/>
    <property type="match status" value="1"/>
</dbReference>
<dbReference type="InterPro" id="IPR044068">
    <property type="entry name" value="CB"/>
</dbReference>
<evidence type="ECO:0000256" key="3">
    <source>
        <dbReference type="ARBA" id="ARBA00023125"/>
    </source>
</evidence>
<evidence type="ECO:0000256" key="4">
    <source>
        <dbReference type="ARBA" id="ARBA00023172"/>
    </source>
</evidence>
<keyword evidence="2" id="KW-0229">DNA integration</keyword>
<dbReference type="Proteomes" id="UP001171916">
    <property type="component" value="Unassembled WGS sequence"/>
</dbReference>
<dbReference type="Pfam" id="PF17293">
    <property type="entry name" value="Arm-DNA-bind_5"/>
    <property type="match status" value="1"/>
</dbReference>
<dbReference type="Gene3D" id="1.10.443.10">
    <property type="entry name" value="Intergrase catalytic core"/>
    <property type="match status" value="1"/>
</dbReference>
<comment type="caution">
    <text evidence="8">The sequence shown here is derived from an EMBL/GenBank/DDBJ whole genome shotgun (WGS) entry which is preliminary data.</text>
</comment>
<organism evidence="8 9">
    <name type="scientific">Algoriphagus sediminis</name>
    <dbReference type="NCBI Taxonomy" id="3057113"/>
    <lineage>
        <taxon>Bacteria</taxon>
        <taxon>Pseudomonadati</taxon>
        <taxon>Bacteroidota</taxon>
        <taxon>Cytophagia</taxon>
        <taxon>Cytophagales</taxon>
        <taxon>Cyclobacteriaceae</taxon>
        <taxon>Algoriphagus</taxon>
    </lineage>
</organism>
<comment type="similarity">
    <text evidence="1">Belongs to the 'phage' integrase family.</text>
</comment>
<dbReference type="CDD" id="cd01185">
    <property type="entry name" value="INTN1_C_like"/>
    <property type="match status" value="1"/>
</dbReference>
<feature type="domain" description="Core-binding (CB)" evidence="7">
    <location>
        <begin position="129"/>
        <end position="215"/>
    </location>
</feature>
<dbReference type="PROSITE" id="PS51898">
    <property type="entry name" value="TYR_RECOMBINASE"/>
    <property type="match status" value="1"/>
</dbReference>
<gene>
    <name evidence="8" type="ORF">QVH07_17375</name>
</gene>
<dbReference type="Gene3D" id="1.10.150.130">
    <property type="match status" value="1"/>
</dbReference>
<evidence type="ECO:0000256" key="5">
    <source>
        <dbReference type="PROSITE-ProRule" id="PRU01248"/>
    </source>
</evidence>
<dbReference type="InterPro" id="IPR011010">
    <property type="entry name" value="DNA_brk_join_enz"/>
</dbReference>
<evidence type="ECO:0000256" key="1">
    <source>
        <dbReference type="ARBA" id="ARBA00008857"/>
    </source>
</evidence>